<evidence type="ECO:0000313" key="3">
    <source>
        <dbReference type="Proteomes" id="UP000033865"/>
    </source>
</evidence>
<name>A0A0G1XZ72_9BACT</name>
<dbReference type="Gene3D" id="3.30.460.10">
    <property type="entry name" value="Beta Polymerase, domain 2"/>
    <property type="match status" value="1"/>
</dbReference>
<dbReference type="InterPro" id="IPR052548">
    <property type="entry name" value="Type_VII_TA_antitoxin"/>
</dbReference>
<dbReference type="Proteomes" id="UP000033865">
    <property type="component" value="Unassembled WGS sequence"/>
</dbReference>
<dbReference type="AlphaFoldDB" id="A0A0G1XZ72"/>
<comment type="caution">
    <text evidence="2">The sequence shown here is derived from an EMBL/GenBank/DDBJ whole genome shotgun (WGS) entry which is preliminary data.</text>
</comment>
<gene>
    <name evidence="2" type="ORF">UY82_C0023G0002</name>
</gene>
<dbReference type="EMBL" id="LCRN01000023">
    <property type="protein sequence ID" value="KKW36483.1"/>
    <property type="molecule type" value="Genomic_DNA"/>
</dbReference>
<dbReference type="Pfam" id="PF18765">
    <property type="entry name" value="Polbeta"/>
    <property type="match status" value="1"/>
</dbReference>
<dbReference type="InterPro" id="IPR043519">
    <property type="entry name" value="NT_sf"/>
</dbReference>
<organism evidence="2 3">
    <name type="scientific">Candidatus Uhrbacteria bacterium GW2011_GWC2_53_7</name>
    <dbReference type="NCBI Taxonomy" id="1618986"/>
    <lineage>
        <taxon>Bacteria</taxon>
        <taxon>Candidatus Uhriibacteriota</taxon>
    </lineage>
</organism>
<reference evidence="2 3" key="1">
    <citation type="journal article" date="2015" name="Nature">
        <title>rRNA introns, odd ribosomes, and small enigmatic genomes across a large radiation of phyla.</title>
        <authorList>
            <person name="Brown C.T."/>
            <person name="Hug L.A."/>
            <person name="Thomas B.C."/>
            <person name="Sharon I."/>
            <person name="Castelle C.J."/>
            <person name="Singh A."/>
            <person name="Wilkins M.J."/>
            <person name="Williams K.H."/>
            <person name="Banfield J.F."/>
        </authorList>
    </citation>
    <scope>NUCLEOTIDE SEQUENCE [LARGE SCALE GENOMIC DNA]</scope>
</reference>
<sequence length="108" mass="12406">MIKDTKIKGVIFNIVEKIKENYKPEKIILYGSFVYGNPDKDSDIDLLIIKDTTDRPIARCVNVRQIMTIDEDALISPLVITPREMEHRLARGDQFLQQIISKGEVLYG</sequence>
<evidence type="ECO:0000259" key="1">
    <source>
        <dbReference type="Pfam" id="PF18765"/>
    </source>
</evidence>
<accession>A0A0G1XZ72</accession>
<dbReference type="InterPro" id="IPR041633">
    <property type="entry name" value="Polbeta"/>
</dbReference>
<dbReference type="CDD" id="cd05403">
    <property type="entry name" value="NT_KNTase_like"/>
    <property type="match status" value="1"/>
</dbReference>
<dbReference type="PANTHER" id="PTHR33933">
    <property type="entry name" value="NUCLEOTIDYLTRANSFERASE"/>
    <property type="match status" value="1"/>
</dbReference>
<protein>
    <recommendedName>
        <fullName evidence="1">Polymerase beta nucleotidyltransferase domain-containing protein</fullName>
    </recommendedName>
</protein>
<dbReference type="SUPFAM" id="SSF81301">
    <property type="entry name" value="Nucleotidyltransferase"/>
    <property type="match status" value="1"/>
</dbReference>
<evidence type="ECO:0000313" key="2">
    <source>
        <dbReference type="EMBL" id="KKW36483.1"/>
    </source>
</evidence>
<proteinExistence type="predicted"/>
<dbReference type="PANTHER" id="PTHR33933:SF1">
    <property type="entry name" value="PROTEIN ADENYLYLTRANSFERASE MNTA-RELATED"/>
    <property type="match status" value="1"/>
</dbReference>
<feature type="domain" description="Polymerase beta nucleotidyltransferase" evidence="1">
    <location>
        <begin position="14"/>
        <end position="107"/>
    </location>
</feature>